<proteinExistence type="predicted"/>
<organism evidence="1 2">
    <name type="scientific">Exserohilum turcicum (strain 28A)</name>
    <name type="common">Northern leaf blight fungus</name>
    <name type="synonym">Setosphaeria turcica</name>
    <dbReference type="NCBI Taxonomy" id="671987"/>
    <lineage>
        <taxon>Eukaryota</taxon>
        <taxon>Fungi</taxon>
        <taxon>Dikarya</taxon>
        <taxon>Ascomycota</taxon>
        <taxon>Pezizomycotina</taxon>
        <taxon>Dothideomycetes</taxon>
        <taxon>Pleosporomycetidae</taxon>
        <taxon>Pleosporales</taxon>
        <taxon>Pleosporineae</taxon>
        <taxon>Pleosporaceae</taxon>
        <taxon>Exserohilum</taxon>
    </lineage>
</organism>
<evidence type="ECO:0008006" key="3">
    <source>
        <dbReference type="Google" id="ProtNLM"/>
    </source>
</evidence>
<dbReference type="Pfam" id="PF11625">
    <property type="entry name" value="DUF3253"/>
    <property type="match status" value="1"/>
</dbReference>
<dbReference type="Gene3D" id="1.10.10.10">
    <property type="entry name" value="Winged helix-like DNA-binding domain superfamily/Winged helix DNA-binding domain"/>
    <property type="match status" value="1"/>
</dbReference>
<dbReference type="EMBL" id="KB908493">
    <property type="protein sequence ID" value="EOA90225.1"/>
    <property type="molecule type" value="Genomic_DNA"/>
</dbReference>
<keyword evidence="2" id="KW-1185">Reference proteome</keyword>
<dbReference type="InterPro" id="IPR036390">
    <property type="entry name" value="WH_DNA-bd_sf"/>
</dbReference>
<reference evidence="1 2" key="1">
    <citation type="journal article" date="2012" name="PLoS Pathog.">
        <title>Diverse lifestyles and strategies of plant pathogenesis encoded in the genomes of eighteen Dothideomycetes fungi.</title>
        <authorList>
            <person name="Ohm R.A."/>
            <person name="Feau N."/>
            <person name="Henrissat B."/>
            <person name="Schoch C.L."/>
            <person name="Horwitz B.A."/>
            <person name="Barry K.W."/>
            <person name="Condon B.J."/>
            <person name="Copeland A.C."/>
            <person name="Dhillon B."/>
            <person name="Glaser F."/>
            <person name="Hesse C.N."/>
            <person name="Kosti I."/>
            <person name="LaButti K."/>
            <person name="Lindquist E.A."/>
            <person name="Lucas S."/>
            <person name="Salamov A.A."/>
            <person name="Bradshaw R.E."/>
            <person name="Ciuffetti L."/>
            <person name="Hamelin R.C."/>
            <person name="Kema G.H.J."/>
            <person name="Lawrence C."/>
            <person name="Scott J.A."/>
            <person name="Spatafora J.W."/>
            <person name="Turgeon B.G."/>
            <person name="de Wit P.J.G.M."/>
            <person name="Zhong S."/>
            <person name="Goodwin S.B."/>
            <person name="Grigoriev I.V."/>
        </authorList>
    </citation>
    <scope>NUCLEOTIDE SEQUENCE [LARGE SCALE GENOMIC DNA]</scope>
    <source>
        <strain evidence="2">28A</strain>
    </source>
</reference>
<dbReference type="InterPro" id="IPR036388">
    <property type="entry name" value="WH-like_DNA-bd_sf"/>
</dbReference>
<evidence type="ECO:0000313" key="2">
    <source>
        <dbReference type="Proteomes" id="UP000016935"/>
    </source>
</evidence>
<name>R0IZS1_EXST2</name>
<dbReference type="RefSeq" id="XP_008022116.1">
    <property type="nucleotide sequence ID" value="XM_008023925.1"/>
</dbReference>
<dbReference type="OrthoDB" id="2563170at2759"/>
<sequence>MPLNDSQRRVILEHADRLLSTRAWPKTICPSEIARAFSTAELEVLDASSWRETMDSIRQLLWDKRASGEVEVMQKGQVVVAESLEDIRGPIRVRMVKAEGA</sequence>
<dbReference type="eggNOG" id="ENOG502SGIT">
    <property type="taxonomic scope" value="Eukaryota"/>
</dbReference>
<dbReference type="SUPFAM" id="SSF46785">
    <property type="entry name" value="Winged helix' DNA-binding domain"/>
    <property type="match status" value="1"/>
</dbReference>
<protein>
    <recommendedName>
        <fullName evidence="3">DUF3253 domain-containing protein</fullName>
    </recommendedName>
</protein>
<reference evidence="1 2" key="2">
    <citation type="journal article" date="2013" name="PLoS Genet.">
        <title>Comparative genome structure, secondary metabolite, and effector coding capacity across Cochliobolus pathogens.</title>
        <authorList>
            <person name="Condon B.J."/>
            <person name="Leng Y."/>
            <person name="Wu D."/>
            <person name="Bushley K.E."/>
            <person name="Ohm R.A."/>
            <person name="Otillar R."/>
            <person name="Martin J."/>
            <person name="Schackwitz W."/>
            <person name="Grimwood J."/>
            <person name="MohdZainudin N."/>
            <person name="Xue C."/>
            <person name="Wang R."/>
            <person name="Manning V.A."/>
            <person name="Dhillon B."/>
            <person name="Tu Z.J."/>
            <person name="Steffenson B.J."/>
            <person name="Salamov A."/>
            <person name="Sun H."/>
            <person name="Lowry S."/>
            <person name="LaButti K."/>
            <person name="Han J."/>
            <person name="Copeland A."/>
            <person name="Lindquist E."/>
            <person name="Barry K."/>
            <person name="Schmutz J."/>
            <person name="Baker S.E."/>
            <person name="Ciuffetti L.M."/>
            <person name="Grigoriev I.V."/>
            <person name="Zhong S."/>
            <person name="Turgeon B.G."/>
        </authorList>
    </citation>
    <scope>NUCLEOTIDE SEQUENCE [LARGE SCALE GENOMIC DNA]</scope>
    <source>
        <strain evidence="2">28A</strain>
    </source>
</reference>
<dbReference type="InterPro" id="IPR021660">
    <property type="entry name" value="DUF3253"/>
</dbReference>
<dbReference type="GeneID" id="19397874"/>
<evidence type="ECO:0000313" key="1">
    <source>
        <dbReference type="EMBL" id="EOA90225.1"/>
    </source>
</evidence>
<accession>R0IZS1</accession>
<dbReference type="AlphaFoldDB" id="R0IZS1"/>
<dbReference type="Proteomes" id="UP000016935">
    <property type="component" value="Unassembled WGS sequence"/>
</dbReference>
<gene>
    <name evidence="1" type="ORF">SETTUDRAFT_158833</name>
</gene>
<dbReference type="HOGENOM" id="CLU_136716_0_0_1"/>